<dbReference type="InterPro" id="IPR053319">
    <property type="entry name" value="OEP61"/>
</dbReference>
<feature type="compositionally biased region" description="Polar residues" evidence="1">
    <location>
        <begin position="443"/>
        <end position="452"/>
    </location>
</feature>
<evidence type="ECO:0000313" key="3">
    <source>
        <dbReference type="Proteomes" id="UP000236161"/>
    </source>
</evidence>
<organism evidence="2 3">
    <name type="scientific">Apostasia shenzhenica</name>
    <dbReference type="NCBI Taxonomy" id="1088818"/>
    <lineage>
        <taxon>Eukaryota</taxon>
        <taxon>Viridiplantae</taxon>
        <taxon>Streptophyta</taxon>
        <taxon>Embryophyta</taxon>
        <taxon>Tracheophyta</taxon>
        <taxon>Spermatophyta</taxon>
        <taxon>Magnoliopsida</taxon>
        <taxon>Liliopsida</taxon>
        <taxon>Asparagales</taxon>
        <taxon>Orchidaceae</taxon>
        <taxon>Apostasioideae</taxon>
        <taxon>Apostasia</taxon>
    </lineage>
</organism>
<feature type="compositionally biased region" description="Low complexity" evidence="1">
    <location>
        <begin position="379"/>
        <end position="391"/>
    </location>
</feature>
<sequence>MFLFFFFSFLPPSPLPKIELELGCLSRDEGVERRNVQRDGSRDSGVNELDPSGRTSQDSSAGRLILFFLPSDNKKLISQSIIIASLDRFGPLTSAHMSLSVLKESMFSNPEFMALATESLMNLMPDDVRREEIKQACTEDMVELTEKIAIASPHELAFVKASADADIFHQTSATEMLKEQAAISDRRKAHELSLQDETNADFLRDDEEKFMIDGGIIAPNPVEEIKENHSMASERHNCSVEDSATSPFAAGKYTQNDGGTADTQSLHAFKDDPETVRLFQRYFSKSNPDSLAAMGLGGLSPDILKMATEMISGMGAEELQKMFEVASSLKSKDSNLLNMNDNVVKPELTRMASDKIAKLPPNVLKKMYEFSPSFKANSIAASSSDSGSSRSECGFGSSDPAVNITTNKRLEAGKFSSSRLSSCSTLVSTASNIPTLAADSGEPAQQNLSPGTKFSEEDEANAQQAPDELDGKKEQATEDEVEQLKAGAHHREEHHTVQQSQPHHLFRRKADSRTICPHVAFWASLPSPYVSSPLLIFLDFVDPNYVDDMRTRWSSLRQGHITERNTTPYSNRSPIIFSGERRILALSVLM</sequence>
<dbReference type="AlphaFoldDB" id="A0A2I0A5U3"/>
<dbReference type="STRING" id="1088818.A0A2I0A5U3"/>
<evidence type="ECO:0000256" key="1">
    <source>
        <dbReference type="SAM" id="MobiDB-lite"/>
    </source>
</evidence>
<gene>
    <name evidence="2" type="primary">OEP61</name>
    <name evidence="2" type="ORF">AXF42_Ash007557</name>
</gene>
<keyword evidence="3" id="KW-1185">Reference proteome</keyword>
<evidence type="ECO:0000313" key="2">
    <source>
        <dbReference type="EMBL" id="PKA50902.1"/>
    </source>
</evidence>
<dbReference type="PANTHER" id="PTHR48433:SF1">
    <property type="entry name" value="OUTER ENVELOPE PROTEIN 61-LIKE"/>
    <property type="match status" value="1"/>
</dbReference>
<proteinExistence type="predicted"/>
<keyword evidence="2" id="KW-0946">Virion</keyword>
<dbReference type="EMBL" id="KZ452015">
    <property type="protein sequence ID" value="PKA50902.1"/>
    <property type="molecule type" value="Genomic_DNA"/>
</dbReference>
<dbReference type="PANTHER" id="PTHR48433">
    <property type="entry name" value="OUTER ENVELOPE PROTEIN 61-LIKE"/>
    <property type="match status" value="1"/>
</dbReference>
<protein>
    <submittedName>
        <fullName evidence="2">Outer envelope protein 61, chloroplastic</fullName>
    </submittedName>
</protein>
<feature type="region of interest" description="Disordered" evidence="1">
    <location>
        <begin position="33"/>
        <end position="58"/>
    </location>
</feature>
<feature type="region of interest" description="Disordered" evidence="1">
    <location>
        <begin position="379"/>
        <end position="402"/>
    </location>
</feature>
<accession>A0A2I0A5U3</accession>
<name>A0A2I0A5U3_9ASPA</name>
<dbReference type="Proteomes" id="UP000236161">
    <property type="component" value="Unassembled WGS sequence"/>
</dbReference>
<dbReference type="OrthoDB" id="245563at2759"/>
<feature type="compositionally biased region" description="Basic and acidic residues" evidence="1">
    <location>
        <begin position="33"/>
        <end position="42"/>
    </location>
</feature>
<reference evidence="2 3" key="1">
    <citation type="journal article" date="2017" name="Nature">
        <title>The Apostasia genome and the evolution of orchids.</title>
        <authorList>
            <person name="Zhang G.Q."/>
            <person name="Liu K.W."/>
            <person name="Li Z."/>
            <person name="Lohaus R."/>
            <person name="Hsiao Y.Y."/>
            <person name="Niu S.C."/>
            <person name="Wang J.Y."/>
            <person name="Lin Y.C."/>
            <person name="Xu Q."/>
            <person name="Chen L.J."/>
            <person name="Yoshida K."/>
            <person name="Fujiwara S."/>
            <person name="Wang Z.W."/>
            <person name="Zhang Y.Q."/>
            <person name="Mitsuda N."/>
            <person name="Wang M."/>
            <person name="Liu G.H."/>
            <person name="Pecoraro L."/>
            <person name="Huang H.X."/>
            <person name="Xiao X.J."/>
            <person name="Lin M."/>
            <person name="Wu X.Y."/>
            <person name="Wu W.L."/>
            <person name="Chen Y.Y."/>
            <person name="Chang S.B."/>
            <person name="Sakamoto S."/>
            <person name="Ohme-Takagi M."/>
            <person name="Yagi M."/>
            <person name="Zeng S.J."/>
            <person name="Shen C.Y."/>
            <person name="Yeh C.M."/>
            <person name="Luo Y.B."/>
            <person name="Tsai W.C."/>
            <person name="Van de Peer Y."/>
            <person name="Liu Z.J."/>
        </authorList>
    </citation>
    <scope>NUCLEOTIDE SEQUENCE [LARGE SCALE GENOMIC DNA]</scope>
    <source>
        <strain evidence="3">cv. Shenzhen</strain>
        <tissue evidence="2">Stem</tissue>
    </source>
</reference>
<feature type="region of interest" description="Disordered" evidence="1">
    <location>
        <begin position="435"/>
        <end position="504"/>
    </location>
</feature>
<keyword evidence="2" id="KW-0261">Viral envelope protein</keyword>